<dbReference type="Pfam" id="PF00018">
    <property type="entry name" value="SH3_1"/>
    <property type="match status" value="1"/>
</dbReference>
<dbReference type="CDD" id="cd06890">
    <property type="entry name" value="PX_Bem1p"/>
    <property type="match status" value="1"/>
</dbReference>
<dbReference type="Proteomes" id="UP000262825">
    <property type="component" value="Unassembled WGS sequence"/>
</dbReference>
<dbReference type="GO" id="GO:0051130">
    <property type="term" value="P:positive regulation of cellular component organization"/>
    <property type="evidence" value="ECO:0007669"/>
    <property type="project" value="UniProtKB-ARBA"/>
</dbReference>
<sequence>MFKGFKISSKKDTHKKGLLTSDISGPTTINHTHSGSGYIHNSNDTHLRNVSAVSARNTSSSSLTKHLPLNGTGSATNHNTNCVASINSSNTNYSGNSSNTSSNNNNNLPSLYAIVLYDFTAEKSDELTCHTGENLFICAHHNHEWFVAKPIGRLGGPGLVPVSFVSIIDISTGYATGNNVRYDIDNTGLPTVKEWKESIARYKASNIALGTIEQQHKQKPQNRLEINSTGININNYHYERDNNSIGKNLVPSDDGTSSFIINNYNDDDNAHSNSTDEFEFGNEIFVLDAAIESYSLETSDNKYWFNLACVLSDGHVRSLKRYYEDFYDLQVSVLDAFPAESGKSANGKNTTKKQQRIIPYIPGPVPFVTETITMKRKEDLNLYVKDLINLPPYISRCEIVLKLFEVKQNRFDKEFIDNDNTVKVNNIKSERSKDILAEKQKIKQQEQEHILVTNSSNTDNNNYDVNYNNNESTLTGKDISEQLQNLTIQANDKPKKVKFYYKEDIFALLLKSETNFDELAEKVRSRVDSDDFKLYVKIGDNQKGEEITSETHIREVIEGKLKILVIDT</sequence>
<dbReference type="PANTHER" id="PTHR15706:SF2">
    <property type="entry name" value="SH3 AND PX DOMAIN-CONTAINING PROTEIN 2A"/>
    <property type="match status" value="1"/>
</dbReference>
<evidence type="ECO:0000313" key="7">
    <source>
        <dbReference type="EMBL" id="SSD59076.1"/>
    </source>
</evidence>
<protein>
    <submittedName>
        <fullName evidence="7">Related to Bud emergence protein 1</fullName>
    </submittedName>
</protein>
<feature type="domain" description="PX" evidence="6">
    <location>
        <begin position="283"/>
        <end position="411"/>
    </location>
</feature>
<dbReference type="GO" id="GO:1902494">
    <property type="term" value="C:catalytic complex"/>
    <property type="evidence" value="ECO:0007669"/>
    <property type="project" value="UniProtKB-ARBA"/>
</dbReference>
<dbReference type="InterPro" id="IPR036871">
    <property type="entry name" value="PX_dom_sf"/>
</dbReference>
<evidence type="ECO:0000256" key="1">
    <source>
        <dbReference type="ARBA" id="ARBA00022443"/>
    </source>
</evidence>
<dbReference type="CDD" id="cd11879">
    <property type="entry name" value="SH3_Bem1p_2"/>
    <property type="match status" value="1"/>
</dbReference>
<dbReference type="InterPro" id="IPR001683">
    <property type="entry name" value="PX_dom"/>
</dbReference>
<evidence type="ECO:0000313" key="8">
    <source>
        <dbReference type="Proteomes" id="UP000262825"/>
    </source>
</evidence>
<dbReference type="PROSITE" id="PS50195">
    <property type="entry name" value="PX"/>
    <property type="match status" value="1"/>
</dbReference>
<dbReference type="PANTHER" id="PTHR15706">
    <property type="entry name" value="SH3 MULTIPLE DOMAIN"/>
    <property type="match status" value="1"/>
</dbReference>
<proteinExistence type="predicted"/>
<dbReference type="GO" id="GO:0005938">
    <property type="term" value="C:cell cortex"/>
    <property type="evidence" value="ECO:0007669"/>
    <property type="project" value="UniProtKB-ARBA"/>
</dbReference>
<feature type="region of interest" description="Disordered" evidence="4">
    <location>
        <begin position="53"/>
        <end position="74"/>
    </location>
</feature>
<dbReference type="InterPro" id="IPR051228">
    <property type="entry name" value="NADPH_Oxidase/PX-Domain"/>
</dbReference>
<evidence type="ECO:0000259" key="6">
    <source>
        <dbReference type="PROSITE" id="PS50195"/>
    </source>
</evidence>
<name>A0A376B313_9ASCO</name>
<evidence type="ECO:0000256" key="3">
    <source>
        <dbReference type="PROSITE-ProRule" id="PRU00192"/>
    </source>
</evidence>
<dbReference type="GO" id="GO:0035091">
    <property type="term" value="F:phosphatidylinositol binding"/>
    <property type="evidence" value="ECO:0007669"/>
    <property type="project" value="InterPro"/>
</dbReference>
<dbReference type="Pfam" id="PF00787">
    <property type="entry name" value="PX"/>
    <property type="match status" value="1"/>
</dbReference>
<dbReference type="InterPro" id="IPR001452">
    <property type="entry name" value="SH3_domain"/>
</dbReference>
<reference evidence="8" key="1">
    <citation type="submission" date="2018-06" db="EMBL/GenBank/DDBJ databases">
        <authorList>
            <person name="Guldener U."/>
        </authorList>
    </citation>
    <scope>NUCLEOTIDE SEQUENCE [LARGE SCALE GENOMIC DNA]</scope>
    <source>
        <strain evidence="8">UTAD17</strain>
    </source>
</reference>
<dbReference type="Gene3D" id="2.30.30.40">
    <property type="entry name" value="SH3 Domains"/>
    <property type="match status" value="1"/>
</dbReference>
<evidence type="ECO:0000259" key="5">
    <source>
        <dbReference type="PROSITE" id="PS50002"/>
    </source>
</evidence>
<evidence type="ECO:0000256" key="2">
    <source>
        <dbReference type="ARBA" id="ARBA00022737"/>
    </source>
</evidence>
<keyword evidence="2" id="KW-0677">Repeat</keyword>
<feature type="domain" description="SH3" evidence="5">
    <location>
        <begin position="108"/>
        <end position="170"/>
    </location>
</feature>
<dbReference type="Gene3D" id="3.10.20.90">
    <property type="entry name" value="Phosphatidylinositol 3-kinase Catalytic Subunit, Chain A, domain 1"/>
    <property type="match status" value="1"/>
</dbReference>
<dbReference type="VEuPathDB" id="FungiDB:SCODWIG_00837"/>
<dbReference type="EMBL" id="UFAJ01000087">
    <property type="protein sequence ID" value="SSD59076.1"/>
    <property type="molecule type" value="Genomic_DNA"/>
</dbReference>
<dbReference type="SUPFAM" id="SSF50044">
    <property type="entry name" value="SH3-domain"/>
    <property type="match status" value="1"/>
</dbReference>
<dbReference type="AlphaFoldDB" id="A0A376B313"/>
<dbReference type="InterPro" id="IPR036028">
    <property type="entry name" value="SH3-like_dom_sf"/>
</dbReference>
<evidence type="ECO:0000256" key="4">
    <source>
        <dbReference type="SAM" id="MobiDB-lite"/>
    </source>
</evidence>
<keyword evidence="8" id="KW-1185">Reference proteome</keyword>
<gene>
    <name evidence="7" type="ORF">SCODWIG_00837</name>
</gene>
<dbReference type="InterPro" id="IPR035549">
    <property type="entry name" value="Bem1/Scd2_SH3_2"/>
</dbReference>
<dbReference type="SMART" id="SM00326">
    <property type="entry name" value="SH3"/>
    <property type="match status" value="1"/>
</dbReference>
<dbReference type="Gene3D" id="3.30.1520.10">
    <property type="entry name" value="Phox-like domain"/>
    <property type="match status" value="1"/>
</dbReference>
<dbReference type="GO" id="GO:0030674">
    <property type="term" value="F:protein-macromolecule adaptor activity"/>
    <property type="evidence" value="ECO:0007669"/>
    <property type="project" value="TreeGrafter"/>
</dbReference>
<accession>A0A376B313</accession>
<dbReference type="SUPFAM" id="SSF64268">
    <property type="entry name" value="PX domain"/>
    <property type="match status" value="1"/>
</dbReference>
<dbReference type="GO" id="GO:0000747">
    <property type="term" value="P:conjugation with cellular fusion"/>
    <property type="evidence" value="ECO:0007669"/>
    <property type="project" value="TreeGrafter"/>
</dbReference>
<dbReference type="InterPro" id="IPR035550">
    <property type="entry name" value="Bem1/Scd2_PX"/>
</dbReference>
<keyword evidence="1 3" id="KW-0728">SH3 domain</keyword>
<dbReference type="SMART" id="SM00312">
    <property type="entry name" value="PX"/>
    <property type="match status" value="1"/>
</dbReference>
<feature type="compositionally biased region" description="Low complexity" evidence="4">
    <location>
        <begin position="53"/>
        <end position="62"/>
    </location>
</feature>
<dbReference type="PROSITE" id="PS50002">
    <property type="entry name" value="SH3"/>
    <property type="match status" value="1"/>
</dbReference>
<dbReference type="SUPFAM" id="SSF54277">
    <property type="entry name" value="CAD &amp; PB1 domains"/>
    <property type="match status" value="1"/>
</dbReference>
<dbReference type="FunFam" id="2.30.30.40:FF:000093">
    <property type="entry name" value="Protein kinase activator Bem1"/>
    <property type="match status" value="1"/>
</dbReference>
<dbReference type="GO" id="GO:0043332">
    <property type="term" value="C:mating projection tip"/>
    <property type="evidence" value="ECO:0007669"/>
    <property type="project" value="TreeGrafter"/>
</dbReference>
<organism evidence="7 8">
    <name type="scientific">Saccharomycodes ludwigii</name>
    <dbReference type="NCBI Taxonomy" id="36035"/>
    <lineage>
        <taxon>Eukaryota</taxon>
        <taxon>Fungi</taxon>
        <taxon>Dikarya</taxon>
        <taxon>Ascomycota</taxon>
        <taxon>Saccharomycotina</taxon>
        <taxon>Saccharomycetes</taxon>
        <taxon>Saccharomycodales</taxon>
        <taxon>Saccharomycodaceae</taxon>
        <taxon>Saccharomycodes</taxon>
    </lineage>
</organism>